<comment type="caution">
    <text evidence="2">The sequence shown here is derived from an EMBL/GenBank/DDBJ whole genome shotgun (WGS) entry which is preliminary data.</text>
</comment>
<dbReference type="PANTHER" id="PTHR46569">
    <property type="entry name" value="E3 UBIQUITIN-PROTEIN LIGASE TRAIP"/>
    <property type="match status" value="1"/>
</dbReference>
<dbReference type="Proteomes" id="UP001266305">
    <property type="component" value="Unassembled WGS sequence"/>
</dbReference>
<dbReference type="EMBL" id="JASSZA010000016">
    <property type="protein sequence ID" value="KAK2091153.1"/>
    <property type="molecule type" value="Genomic_DNA"/>
</dbReference>
<protein>
    <submittedName>
        <fullName evidence="2">Uncharacterized protein</fullName>
    </submittedName>
</protein>
<sequence>MLLQRAGRSLKSGLQVPGAESSLTLEELSSFWVTNVAPNNQVISAFSPAPVEVNLKLRRPSFSDDIDLNATFDVDTPPARPSSSQHGYSKKLCLEKSHSPIQDMPKKIRKGPKKESQLSLGGQSCGREPDEELVGAFPIFVRNAILDQKQLRRPRTESCCSKDVVRTGFDGLGGRTKFIQPVSFFCGGELS</sequence>
<evidence type="ECO:0000313" key="3">
    <source>
        <dbReference type="Proteomes" id="UP001266305"/>
    </source>
</evidence>
<reference evidence="2 3" key="1">
    <citation type="submission" date="2023-05" db="EMBL/GenBank/DDBJ databases">
        <title>B98-5 Cell Line De Novo Hybrid Assembly: An Optical Mapping Approach.</title>
        <authorList>
            <person name="Kananen K."/>
            <person name="Auerbach J.A."/>
            <person name="Kautto E."/>
            <person name="Blachly J.S."/>
        </authorList>
    </citation>
    <scope>NUCLEOTIDE SEQUENCE [LARGE SCALE GENOMIC DNA]</scope>
    <source>
        <strain evidence="2">B95-8</strain>
        <tissue evidence="2">Cell line</tissue>
    </source>
</reference>
<evidence type="ECO:0000313" key="2">
    <source>
        <dbReference type="EMBL" id="KAK2091153.1"/>
    </source>
</evidence>
<organism evidence="2 3">
    <name type="scientific">Saguinus oedipus</name>
    <name type="common">Cotton-top tamarin</name>
    <name type="synonym">Oedipomidas oedipus</name>
    <dbReference type="NCBI Taxonomy" id="9490"/>
    <lineage>
        <taxon>Eukaryota</taxon>
        <taxon>Metazoa</taxon>
        <taxon>Chordata</taxon>
        <taxon>Craniata</taxon>
        <taxon>Vertebrata</taxon>
        <taxon>Euteleostomi</taxon>
        <taxon>Mammalia</taxon>
        <taxon>Eutheria</taxon>
        <taxon>Euarchontoglires</taxon>
        <taxon>Primates</taxon>
        <taxon>Haplorrhini</taxon>
        <taxon>Platyrrhini</taxon>
        <taxon>Cebidae</taxon>
        <taxon>Callitrichinae</taxon>
        <taxon>Saguinus</taxon>
    </lineage>
</organism>
<keyword evidence="3" id="KW-1185">Reference proteome</keyword>
<dbReference type="PANTHER" id="PTHR46569:SF1">
    <property type="entry name" value="E3 UBIQUITIN-PROTEIN LIGASE RFWD3-RELATED"/>
    <property type="match status" value="1"/>
</dbReference>
<proteinExistence type="predicted"/>
<dbReference type="InterPro" id="IPR052639">
    <property type="entry name" value="TRAIP_ubiq-protein_ligase"/>
</dbReference>
<name>A0ABQ9U260_SAGOE</name>
<feature type="region of interest" description="Disordered" evidence="1">
    <location>
        <begin position="101"/>
        <end position="126"/>
    </location>
</feature>
<evidence type="ECO:0000256" key="1">
    <source>
        <dbReference type="SAM" id="MobiDB-lite"/>
    </source>
</evidence>
<gene>
    <name evidence="2" type="ORF">P7K49_030437</name>
</gene>
<accession>A0ABQ9U260</accession>